<dbReference type="Gene3D" id="3.40.50.300">
    <property type="entry name" value="P-loop containing nucleotide triphosphate hydrolases"/>
    <property type="match status" value="1"/>
</dbReference>
<evidence type="ECO:0008006" key="3">
    <source>
        <dbReference type="Google" id="ProtNLM"/>
    </source>
</evidence>
<dbReference type="GO" id="GO:0051782">
    <property type="term" value="P:negative regulation of cell division"/>
    <property type="evidence" value="ECO:0007669"/>
    <property type="project" value="InterPro"/>
</dbReference>
<sequence length="154" mass="17665">MQNLKTNRIIKSGQIHVAQSEQLNTVAFDSPLQQVLQQQLPLLRLLDQQHKWQLWLSSRPMLARSWIQYAGLAESKVVQLPYIPAQKMVDVIEKALLACTSSYIVACANDLTDSEKQRLQIAVKASGTHLFLVNDDYMNYHDFMTMSKQLNQLH</sequence>
<dbReference type="Proteomes" id="UP000501168">
    <property type="component" value="Chromosome"/>
</dbReference>
<accession>A0A6G9IER3</accession>
<keyword evidence="2" id="KW-1185">Reference proteome</keyword>
<dbReference type="Pfam" id="PF03846">
    <property type="entry name" value="SulA"/>
    <property type="match status" value="1"/>
</dbReference>
<dbReference type="EMBL" id="CP050253">
    <property type="protein sequence ID" value="QIQ22080.1"/>
    <property type="molecule type" value="Genomic_DNA"/>
</dbReference>
<proteinExistence type="predicted"/>
<gene>
    <name evidence="1" type="ORF">IPMB12_10515</name>
</gene>
<dbReference type="RefSeq" id="WP_166917377.1">
    <property type="nucleotide sequence ID" value="NZ_CP050253.1"/>
</dbReference>
<dbReference type="InterPro" id="IPR004596">
    <property type="entry name" value="Cell_div_suppressor_SulA"/>
</dbReference>
<protein>
    <recommendedName>
        <fullName evidence="3">Cell division inhibitor SulA</fullName>
    </recommendedName>
</protein>
<name>A0A6G9IER3_9GAMM</name>
<organism evidence="1 2">
    <name type="scientific">Zophobihabitans entericus</name>
    <dbReference type="NCBI Taxonomy" id="1635327"/>
    <lineage>
        <taxon>Bacteria</taxon>
        <taxon>Pseudomonadati</taxon>
        <taxon>Pseudomonadota</taxon>
        <taxon>Gammaproteobacteria</taxon>
        <taxon>Orbales</taxon>
        <taxon>Orbaceae</taxon>
        <taxon>Zophobihabitans</taxon>
    </lineage>
</organism>
<evidence type="ECO:0000313" key="2">
    <source>
        <dbReference type="Proteomes" id="UP000501168"/>
    </source>
</evidence>
<dbReference type="PIRSF" id="PIRSF003093">
    <property type="entry name" value="SulA"/>
    <property type="match status" value="1"/>
</dbReference>
<dbReference type="InterPro" id="IPR027417">
    <property type="entry name" value="P-loop_NTPase"/>
</dbReference>
<reference evidence="1 2" key="1">
    <citation type="submission" date="2020-03" db="EMBL/GenBank/DDBJ databases">
        <title>Complete genome sequence of Orbus sp. IPMB12 (BCRC 80908).</title>
        <authorList>
            <person name="Lo W.-S."/>
            <person name="Chang T.-H."/>
            <person name="Kuo C.-H."/>
        </authorList>
    </citation>
    <scope>NUCLEOTIDE SEQUENCE [LARGE SCALE GENOMIC DNA]</scope>
    <source>
        <strain evidence="1 2">IPMB12</strain>
    </source>
</reference>
<dbReference type="GO" id="GO:0009432">
    <property type="term" value="P:SOS response"/>
    <property type="evidence" value="ECO:0007669"/>
    <property type="project" value="InterPro"/>
</dbReference>
<dbReference type="AlphaFoldDB" id="A0A6G9IER3"/>
<dbReference type="InParanoid" id="A0A6G9IER3"/>
<dbReference type="FunCoup" id="A0A6G9IER3">
    <property type="interactions" value="30"/>
</dbReference>
<dbReference type="SUPFAM" id="SSF52540">
    <property type="entry name" value="P-loop containing nucleoside triphosphate hydrolases"/>
    <property type="match status" value="1"/>
</dbReference>
<dbReference type="KEGG" id="orb:IPMB12_10515"/>
<evidence type="ECO:0000313" key="1">
    <source>
        <dbReference type="EMBL" id="QIQ22080.1"/>
    </source>
</evidence>